<evidence type="ECO:0000256" key="2">
    <source>
        <dbReference type="ARBA" id="ARBA00022676"/>
    </source>
</evidence>
<dbReference type="PANTHER" id="PTHR43179">
    <property type="entry name" value="RHAMNOSYLTRANSFERASE WBBL"/>
    <property type="match status" value="1"/>
</dbReference>
<comment type="similarity">
    <text evidence="1">Belongs to the glycosyltransferase 2 family.</text>
</comment>
<dbReference type="Gene3D" id="3.90.550.10">
    <property type="entry name" value="Spore Coat Polysaccharide Biosynthesis Protein SpsA, Chain A"/>
    <property type="match status" value="1"/>
</dbReference>
<organism evidence="8 9">
    <name type="scientific">Paraburkholderia caballeronis</name>
    <dbReference type="NCBI Taxonomy" id="416943"/>
    <lineage>
        <taxon>Bacteria</taxon>
        <taxon>Pseudomonadati</taxon>
        <taxon>Pseudomonadota</taxon>
        <taxon>Betaproteobacteria</taxon>
        <taxon>Burkholderiales</taxon>
        <taxon>Burkholderiaceae</taxon>
        <taxon>Paraburkholderia</taxon>
    </lineage>
</organism>
<keyword evidence="3 8" id="KW-0808">Transferase</keyword>
<dbReference type="CDD" id="cd00761">
    <property type="entry name" value="Glyco_tranf_GTA_type"/>
    <property type="match status" value="1"/>
</dbReference>
<feature type="domain" description="Glycosyltransferase 2-like" evidence="6">
    <location>
        <begin position="39"/>
        <end position="170"/>
    </location>
</feature>
<dbReference type="OrthoDB" id="9781367at2"/>
<evidence type="ECO:0000259" key="7">
    <source>
        <dbReference type="Pfam" id="PF13632"/>
    </source>
</evidence>
<keyword evidence="5" id="KW-0812">Transmembrane</keyword>
<evidence type="ECO:0000256" key="5">
    <source>
        <dbReference type="SAM" id="Phobius"/>
    </source>
</evidence>
<accession>A0A1H7J3Z1</accession>
<evidence type="ECO:0000256" key="4">
    <source>
        <dbReference type="SAM" id="MobiDB-lite"/>
    </source>
</evidence>
<keyword evidence="5" id="KW-1133">Transmembrane helix</keyword>
<dbReference type="Pfam" id="PF13632">
    <property type="entry name" value="Glyco_trans_2_3"/>
    <property type="match status" value="1"/>
</dbReference>
<evidence type="ECO:0000313" key="8">
    <source>
        <dbReference type="EMBL" id="SEK69483.1"/>
    </source>
</evidence>
<feature type="domain" description="Glycosyltransferase 2-like" evidence="7">
    <location>
        <begin position="177"/>
        <end position="308"/>
    </location>
</feature>
<gene>
    <name evidence="8" type="ORF">SAMN05192542_103135</name>
</gene>
<feature type="transmembrane region" description="Helical" evidence="5">
    <location>
        <begin position="274"/>
        <end position="292"/>
    </location>
</feature>
<dbReference type="AlphaFoldDB" id="A0A1H7J3Z1"/>
<dbReference type="RefSeq" id="WP_090544181.1">
    <property type="nucleotide sequence ID" value="NZ_FNSR01000001.1"/>
</dbReference>
<dbReference type="STRING" id="416943.SAMN05445871_1830"/>
<dbReference type="InterPro" id="IPR001173">
    <property type="entry name" value="Glyco_trans_2-like"/>
</dbReference>
<keyword evidence="5" id="KW-0472">Membrane</keyword>
<dbReference type="InterPro" id="IPR029044">
    <property type="entry name" value="Nucleotide-diphossugar_trans"/>
</dbReference>
<protein>
    <submittedName>
        <fullName evidence="8">Glycosyltransferase, catalytic subunit of cellulose synthase and poly-beta-1,6-N-acetylglucosamine synthase</fullName>
    </submittedName>
</protein>
<dbReference type="PANTHER" id="PTHR43179:SF12">
    <property type="entry name" value="GALACTOFURANOSYLTRANSFERASE GLFT2"/>
    <property type="match status" value="1"/>
</dbReference>
<evidence type="ECO:0000259" key="6">
    <source>
        <dbReference type="Pfam" id="PF00535"/>
    </source>
</evidence>
<proteinExistence type="inferred from homology"/>
<evidence type="ECO:0000256" key="3">
    <source>
        <dbReference type="ARBA" id="ARBA00022679"/>
    </source>
</evidence>
<evidence type="ECO:0000313" key="9">
    <source>
        <dbReference type="Proteomes" id="UP000199120"/>
    </source>
</evidence>
<keyword evidence="9" id="KW-1185">Reference proteome</keyword>
<sequence>MRPAVRPADVEAREPRTIGASEPVNDGYPGALLAHLDVSVVVPTWRRPDLLRTCLDALVRQDFEPSRYEIVVCDDGPDDATRATVDAFAAEHRPRGVALRYVAVTATQGPAGARNAGWRAARAPLIAFTDDDTQPAADWLRAGVAALDRADAAAGRIVVPLDEQPTDYELDASGLAHAEFATANAFVRRTLLVQTGGFDERFTAAWREDSDLQFTLLRAGAEVVRADDALVVHPVRPARWGVSLAQQKKSRYDALLFRKHPQLYRQRISSGPPLLYYAILCAALWGLVALLFDRVDVALGALAVWLVLTAGFCVRRLRGTRRSVAHVAEMAWTSLWIPFLSIFWRLNGAVRYRVWFL</sequence>
<dbReference type="Pfam" id="PF00535">
    <property type="entry name" value="Glycos_transf_2"/>
    <property type="match status" value="1"/>
</dbReference>
<reference evidence="9" key="1">
    <citation type="submission" date="2016-10" db="EMBL/GenBank/DDBJ databases">
        <authorList>
            <person name="Varghese N."/>
            <person name="Submissions S."/>
        </authorList>
    </citation>
    <scope>NUCLEOTIDE SEQUENCE [LARGE SCALE GENOMIC DNA]</scope>
    <source>
        <strain evidence="9">LMG 26416</strain>
    </source>
</reference>
<feature type="transmembrane region" description="Helical" evidence="5">
    <location>
        <begin position="298"/>
        <end position="315"/>
    </location>
</feature>
<feature type="region of interest" description="Disordered" evidence="4">
    <location>
        <begin position="1"/>
        <end position="23"/>
    </location>
</feature>
<evidence type="ECO:0000256" key="1">
    <source>
        <dbReference type="ARBA" id="ARBA00006739"/>
    </source>
</evidence>
<dbReference type="Proteomes" id="UP000199120">
    <property type="component" value="Unassembled WGS sequence"/>
</dbReference>
<dbReference type="GO" id="GO:0016757">
    <property type="term" value="F:glycosyltransferase activity"/>
    <property type="evidence" value="ECO:0007669"/>
    <property type="project" value="UniProtKB-KW"/>
</dbReference>
<name>A0A1H7J3Z1_9BURK</name>
<keyword evidence="2" id="KW-0328">Glycosyltransferase</keyword>
<dbReference type="SUPFAM" id="SSF53448">
    <property type="entry name" value="Nucleotide-diphospho-sugar transferases"/>
    <property type="match status" value="1"/>
</dbReference>
<dbReference type="EMBL" id="FOAJ01000003">
    <property type="protein sequence ID" value="SEK69483.1"/>
    <property type="molecule type" value="Genomic_DNA"/>
</dbReference>